<protein>
    <submittedName>
        <fullName evidence="2">Uncharacterized protein</fullName>
    </submittedName>
</protein>
<accession>A0A915P678</accession>
<dbReference type="Proteomes" id="UP000887560">
    <property type="component" value="Unplaced"/>
</dbReference>
<sequence length="79" mass="9160">MSLLNSFQNLESNDSNYNISTFHSLGFNTNDYISLEDLENQLDKEALLCFSKTQYNNNDRTVIINENNNEKNTAFVLIF</sequence>
<dbReference type="AlphaFoldDB" id="A0A915P678"/>
<dbReference type="WBParaSite" id="scf7180000424169.g12503">
    <property type="protein sequence ID" value="scf7180000424169.g12503"/>
    <property type="gene ID" value="scf7180000424169.g12503"/>
</dbReference>
<organism evidence="1 2">
    <name type="scientific">Meloidogyne floridensis</name>
    <dbReference type="NCBI Taxonomy" id="298350"/>
    <lineage>
        <taxon>Eukaryota</taxon>
        <taxon>Metazoa</taxon>
        <taxon>Ecdysozoa</taxon>
        <taxon>Nematoda</taxon>
        <taxon>Chromadorea</taxon>
        <taxon>Rhabditida</taxon>
        <taxon>Tylenchina</taxon>
        <taxon>Tylenchomorpha</taxon>
        <taxon>Tylenchoidea</taxon>
        <taxon>Meloidogynidae</taxon>
        <taxon>Meloidogyninae</taxon>
        <taxon>Meloidogyne</taxon>
    </lineage>
</organism>
<name>A0A915P678_9BILA</name>
<keyword evidence="1" id="KW-1185">Reference proteome</keyword>
<evidence type="ECO:0000313" key="1">
    <source>
        <dbReference type="Proteomes" id="UP000887560"/>
    </source>
</evidence>
<proteinExistence type="predicted"/>
<evidence type="ECO:0000313" key="2">
    <source>
        <dbReference type="WBParaSite" id="scf7180000424169.g12503"/>
    </source>
</evidence>
<reference evidence="2" key="1">
    <citation type="submission" date="2022-11" db="UniProtKB">
        <authorList>
            <consortium name="WormBaseParasite"/>
        </authorList>
    </citation>
    <scope>IDENTIFICATION</scope>
</reference>